<keyword evidence="8" id="KW-1185">Reference proteome</keyword>
<feature type="transmembrane region" description="Helical" evidence="5">
    <location>
        <begin position="159"/>
        <end position="183"/>
    </location>
</feature>
<organism evidence="7 8">
    <name type="scientific">Chryseobacterium gilvum</name>
    <dbReference type="NCBI Taxonomy" id="2976534"/>
    <lineage>
        <taxon>Bacteria</taxon>
        <taxon>Pseudomonadati</taxon>
        <taxon>Bacteroidota</taxon>
        <taxon>Flavobacteriia</taxon>
        <taxon>Flavobacteriales</taxon>
        <taxon>Weeksellaceae</taxon>
        <taxon>Chryseobacterium group</taxon>
        <taxon>Chryseobacterium</taxon>
    </lineage>
</organism>
<name>A0ABT2VVM0_9FLAO</name>
<feature type="transmembrane region" description="Helical" evidence="5">
    <location>
        <begin position="20"/>
        <end position="37"/>
    </location>
</feature>
<feature type="transmembrane region" description="Helical" evidence="5">
    <location>
        <begin position="131"/>
        <end position="147"/>
    </location>
</feature>
<dbReference type="Pfam" id="PF05090">
    <property type="entry name" value="HTTM"/>
    <property type="match status" value="1"/>
</dbReference>
<accession>A0ABT2VVM0</accession>
<evidence type="ECO:0000256" key="5">
    <source>
        <dbReference type="SAM" id="Phobius"/>
    </source>
</evidence>
<dbReference type="PANTHER" id="PTHR39535:SF2">
    <property type="entry name" value="HTTM DOMAIN-CONTAINING PROTEIN"/>
    <property type="match status" value="1"/>
</dbReference>
<protein>
    <submittedName>
        <fullName evidence="7">HTTM domain-containing protein</fullName>
    </submittedName>
</protein>
<evidence type="ECO:0000256" key="1">
    <source>
        <dbReference type="ARBA" id="ARBA00004127"/>
    </source>
</evidence>
<evidence type="ECO:0000259" key="6">
    <source>
        <dbReference type="SMART" id="SM00752"/>
    </source>
</evidence>
<dbReference type="Proteomes" id="UP001208114">
    <property type="component" value="Unassembled WGS sequence"/>
</dbReference>
<evidence type="ECO:0000256" key="3">
    <source>
        <dbReference type="ARBA" id="ARBA00022989"/>
    </source>
</evidence>
<proteinExistence type="predicted"/>
<sequence>MNKLRSFIFGYEVQKNHAVLFSNLILLVALINILSLLPDVFTIFSKSGIISPKINALFVDNRFLTITNLTNGIEKLGLSYNNAFMIIILVYIVSIFLSLLHYFRVVFAIMIILLHTILLNSSYLFSYGADFMLGFLLYCNLFFSIASSESKASGSIFSFTLRLMQMQLCIIYFFGGFGKYIGFDWYNGNAMWMAFNHYMNEDLLNFLADKIPATGFVILSIGIMFLEISYPFLIFNQRIRKLIMILILSLHIGIGVMIGLYTFAVAMIVFNLIAFYPDQLARMLNFQKKLKRYGIRN</sequence>
<keyword evidence="4 5" id="KW-0472">Membrane</keyword>
<comment type="caution">
    <text evidence="7">The sequence shown here is derived from an EMBL/GenBank/DDBJ whole genome shotgun (WGS) entry which is preliminary data.</text>
</comment>
<reference evidence="8" key="1">
    <citation type="submission" date="2023-07" db="EMBL/GenBank/DDBJ databases">
        <title>Chryseobacterium sp. GMJ5 Genome sequencing and assembly.</title>
        <authorList>
            <person name="Jung Y."/>
        </authorList>
    </citation>
    <scope>NUCLEOTIDE SEQUENCE [LARGE SCALE GENOMIC DNA]</scope>
    <source>
        <strain evidence="8">GMJ5</strain>
    </source>
</reference>
<dbReference type="PANTHER" id="PTHR39535">
    <property type="entry name" value="SPORULATION-DELAYING PROTEIN SDPB"/>
    <property type="match status" value="1"/>
</dbReference>
<feature type="transmembrane region" description="Helical" evidence="5">
    <location>
        <begin position="213"/>
        <end position="235"/>
    </location>
</feature>
<dbReference type="EMBL" id="JAOTEN010000001">
    <property type="protein sequence ID" value="MCU7613926.1"/>
    <property type="molecule type" value="Genomic_DNA"/>
</dbReference>
<keyword evidence="3 5" id="KW-1133">Transmembrane helix</keyword>
<evidence type="ECO:0000313" key="8">
    <source>
        <dbReference type="Proteomes" id="UP001208114"/>
    </source>
</evidence>
<feature type="domain" description="HTTM-like" evidence="6">
    <location>
        <begin position="10"/>
        <end position="279"/>
    </location>
</feature>
<evidence type="ECO:0000256" key="2">
    <source>
        <dbReference type="ARBA" id="ARBA00022692"/>
    </source>
</evidence>
<keyword evidence="2 5" id="KW-0812">Transmembrane</keyword>
<dbReference type="InterPro" id="IPR011020">
    <property type="entry name" value="HTTM-like"/>
</dbReference>
<feature type="transmembrane region" description="Helical" evidence="5">
    <location>
        <begin position="242"/>
        <end position="275"/>
    </location>
</feature>
<dbReference type="InterPro" id="IPR052964">
    <property type="entry name" value="Sporulation_signal_mat"/>
</dbReference>
<feature type="transmembrane region" description="Helical" evidence="5">
    <location>
        <begin position="83"/>
        <end position="100"/>
    </location>
</feature>
<evidence type="ECO:0000256" key="4">
    <source>
        <dbReference type="ARBA" id="ARBA00023136"/>
    </source>
</evidence>
<dbReference type="SMART" id="SM00752">
    <property type="entry name" value="HTTM"/>
    <property type="match status" value="1"/>
</dbReference>
<feature type="transmembrane region" description="Helical" evidence="5">
    <location>
        <begin position="105"/>
        <end position="125"/>
    </location>
</feature>
<dbReference type="InterPro" id="IPR053934">
    <property type="entry name" value="HTTM_dom"/>
</dbReference>
<evidence type="ECO:0000313" key="7">
    <source>
        <dbReference type="EMBL" id="MCU7613926.1"/>
    </source>
</evidence>
<comment type="subcellular location">
    <subcellularLocation>
        <location evidence="1">Endomembrane system</location>
        <topology evidence="1">Multi-pass membrane protein</topology>
    </subcellularLocation>
</comment>
<gene>
    <name evidence="7" type="ORF">N0B16_05705</name>
</gene>
<dbReference type="RefSeq" id="WP_262989765.1">
    <property type="nucleotide sequence ID" value="NZ_JAOTEN010000001.1"/>
</dbReference>